<evidence type="ECO:0000256" key="6">
    <source>
        <dbReference type="ARBA" id="ARBA00022692"/>
    </source>
</evidence>
<organism evidence="15">
    <name type="scientific">Cyprinus carpio</name>
    <name type="common">Common carp</name>
    <dbReference type="NCBI Taxonomy" id="7962"/>
    <lineage>
        <taxon>Eukaryota</taxon>
        <taxon>Metazoa</taxon>
        <taxon>Chordata</taxon>
        <taxon>Craniata</taxon>
        <taxon>Vertebrata</taxon>
        <taxon>Euteleostomi</taxon>
        <taxon>Actinopterygii</taxon>
        <taxon>Neopterygii</taxon>
        <taxon>Teleostei</taxon>
        <taxon>Ostariophysi</taxon>
        <taxon>Cypriniformes</taxon>
        <taxon>Cyprinidae</taxon>
        <taxon>Cyprininae</taxon>
        <taxon>Cyprinus</taxon>
    </lineage>
</organism>
<evidence type="ECO:0000256" key="8">
    <source>
        <dbReference type="ARBA" id="ARBA00023002"/>
    </source>
</evidence>
<gene>
    <name evidence="15" type="primary">LOC122135907</name>
</gene>
<dbReference type="Pfam" id="PF22441">
    <property type="entry name" value="CLIC-like_N"/>
    <property type="match status" value="1"/>
</dbReference>
<keyword evidence="5" id="KW-0963">Cytoplasm</keyword>
<evidence type="ECO:0000259" key="14">
    <source>
        <dbReference type="Pfam" id="PF22441"/>
    </source>
</evidence>
<dbReference type="Proteomes" id="UP001155660">
    <property type="component" value="Chromosome B1"/>
</dbReference>
<dbReference type="Pfam" id="PF13410">
    <property type="entry name" value="GST_C_2"/>
    <property type="match status" value="1"/>
</dbReference>
<evidence type="ECO:0000256" key="7">
    <source>
        <dbReference type="ARBA" id="ARBA00022989"/>
    </source>
</evidence>
<dbReference type="PANTHER" id="PTHR45476:SF1">
    <property type="entry name" value="CHLORIDE INTRACELLULAR CHANNEL PROTEIN 6"/>
    <property type="match status" value="1"/>
</dbReference>
<name>A0A9Q9VXH5_CYPCA</name>
<sequence>MKASESSDAHFQEPPKPLGSRVRRGSSEGEVNIKAKGQEVIMANGCPGLAAVVQQEEEKPPENTTKMENPAQQEGSPHDLQISLYVKAGSDGESIGNCPFSQRLFMILWLKGVIFNVTTVDLKRKPADLQDLAPGTNPPFMTFNGEVLVDVNKIEEFLEERLAPPRYLLSLHLPLPFKRFFQINPGTFFKFPKLAAKHPESNTAGIDVFAKFSAYIKNPRKEAKEGLEKALLKSLKRLDEYLQMPLAEEIDANSVDDPGVSTRSFLDGPDLTLADCNLLPKLHIIKIVARKYRGFEIPAEMTGVWRYLNNAYKREEFMNTCPAEREIEFAYLDVAKKIK</sequence>
<keyword evidence="11" id="KW-0868">Chloride</keyword>
<dbReference type="PANTHER" id="PTHR45476">
    <property type="entry name" value="CHLORIDE INTRACELLULAR CHANNEL PROTEIN 6-RELATED"/>
    <property type="match status" value="1"/>
</dbReference>
<protein>
    <submittedName>
        <fullName evidence="15">Chloride intracellular channel protein 4-like</fullName>
    </submittedName>
</protein>
<dbReference type="GO" id="GO:0016491">
    <property type="term" value="F:oxidoreductase activity"/>
    <property type="evidence" value="ECO:0007669"/>
    <property type="project" value="UniProtKB-KW"/>
</dbReference>
<accession>A0A9Q9VXH5</accession>
<evidence type="ECO:0000256" key="11">
    <source>
        <dbReference type="ARBA" id="ARBA00023214"/>
    </source>
</evidence>
<evidence type="ECO:0000256" key="1">
    <source>
        <dbReference type="ARBA" id="ARBA00004167"/>
    </source>
</evidence>
<reference evidence="15" key="1">
    <citation type="submission" date="2025-08" db="UniProtKB">
        <authorList>
            <consortium name="RefSeq"/>
        </authorList>
    </citation>
    <scope>IDENTIFICATION</scope>
    <source>
        <tissue evidence="15">Muscle</tissue>
    </source>
</reference>
<evidence type="ECO:0000256" key="12">
    <source>
        <dbReference type="ARBA" id="ARBA00024167"/>
    </source>
</evidence>
<feature type="domain" description="CLIC N-terminal" evidence="14">
    <location>
        <begin position="81"/>
        <end position="165"/>
    </location>
</feature>
<keyword evidence="8" id="KW-0560">Oxidoreductase</keyword>
<evidence type="ECO:0000256" key="5">
    <source>
        <dbReference type="ARBA" id="ARBA00022490"/>
    </source>
</evidence>
<dbReference type="AlphaFoldDB" id="A0A9Q9VXH5"/>
<keyword evidence="6" id="KW-0812">Transmembrane</keyword>
<dbReference type="GeneID" id="122135907"/>
<evidence type="ECO:0000313" key="15">
    <source>
        <dbReference type="RefSeq" id="XP_042573004.1"/>
    </source>
</evidence>
<dbReference type="InterPro" id="IPR053823">
    <property type="entry name" value="CLIC_N"/>
</dbReference>
<proteinExistence type="inferred from homology"/>
<comment type="similarity">
    <text evidence="3">Belongs to the chloride channel CLIC family.</text>
</comment>
<keyword evidence="10" id="KW-0406">Ion transport</keyword>
<evidence type="ECO:0000256" key="4">
    <source>
        <dbReference type="ARBA" id="ARBA00022448"/>
    </source>
</evidence>
<comment type="subcellular location">
    <subcellularLocation>
        <location evidence="2">Cytoplasm</location>
    </subcellularLocation>
    <subcellularLocation>
        <location evidence="1">Membrane</location>
        <topology evidence="1">Single-pass membrane protein</topology>
    </subcellularLocation>
</comment>
<comment type="catalytic activity">
    <reaction evidence="12">
        <text>chloride(in) = chloride(out)</text>
        <dbReference type="Rhea" id="RHEA:29823"/>
        <dbReference type="ChEBI" id="CHEBI:17996"/>
    </reaction>
</comment>
<keyword evidence="7" id="KW-1133">Transmembrane helix</keyword>
<dbReference type="SFLD" id="SFLDG00358">
    <property type="entry name" value="Main_(cytGST)"/>
    <property type="match status" value="1"/>
</dbReference>
<keyword evidence="10" id="KW-0869">Chloride channel</keyword>
<dbReference type="InterPro" id="IPR040079">
    <property type="entry name" value="Glutathione_S-Trfase"/>
</dbReference>
<evidence type="ECO:0000256" key="9">
    <source>
        <dbReference type="ARBA" id="ARBA00023136"/>
    </source>
</evidence>
<dbReference type="CDD" id="cd03061">
    <property type="entry name" value="GST_N_CLIC"/>
    <property type="match status" value="1"/>
</dbReference>
<dbReference type="GO" id="GO:0005254">
    <property type="term" value="F:chloride channel activity"/>
    <property type="evidence" value="ECO:0007669"/>
    <property type="project" value="UniProtKB-KW"/>
</dbReference>
<evidence type="ECO:0000256" key="13">
    <source>
        <dbReference type="SAM" id="MobiDB-lite"/>
    </source>
</evidence>
<dbReference type="RefSeq" id="XP_042573004.1">
    <property type="nucleotide sequence ID" value="XM_042717070.1"/>
</dbReference>
<dbReference type="SFLD" id="SFLDS00019">
    <property type="entry name" value="Glutathione_Transferase_(cytos"/>
    <property type="match status" value="1"/>
</dbReference>
<dbReference type="GO" id="GO:0034707">
    <property type="term" value="C:chloride channel complex"/>
    <property type="evidence" value="ECO:0007669"/>
    <property type="project" value="UniProtKB-KW"/>
</dbReference>
<evidence type="ECO:0000256" key="3">
    <source>
        <dbReference type="ARBA" id="ARBA00007655"/>
    </source>
</evidence>
<dbReference type="KEGG" id="ccar:122135907"/>
<feature type="region of interest" description="Disordered" evidence="13">
    <location>
        <begin position="1"/>
        <end position="30"/>
    </location>
</feature>
<dbReference type="OrthoDB" id="1935530at2759"/>
<dbReference type="FunFam" id="1.20.1050.10:FF:000001">
    <property type="entry name" value="Chloride intracellular channel 2"/>
    <property type="match status" value="1"/>
</dbReference>
<feature type="compositionally biased region" description="Basic and acidic residues" evidence="13">
    <location>
        <begin position="1"/>
        <end position="13"/>
    </location>
</feature>
<keyword evidence="9" id="KW-0472">Membrane</keyword>
<evidence type="ECO:0000256" key="2">
    <source>
        <dbReference type="ARBA" id="ARBA00004496"/>
    </source>
</evidence>
<keyword evidence="4" id="KW-0813">Transport</keyword>
<evidence type="ECO:0000256" key="10">
    <source>
        <dbReference type="ARBA" id="ARBA00023173"/>
    </source>
</evidence>
<keyword evidence="10" id="KW-0407">Ion channel</keyword>
<feature type="compositionally biased region" description="Polar residues" evidence="13">
    <location>
        <begin position="62"/>
        <end position="75"/>
    </location>
</feature>
<dbReference type="GO" id="GO:0005737">
    <property type="term" value="C:cytoplasm"/>
    <property type="evidence" value="ECO:0007669"/>
    <property type="project" value="UniProtKB-SubCell"/>
</dbReference>
<feature type="region of interest" description="Disordered" evidence="13">
    <location>
        <begin position="55"/>
        <end position="77"/>
    </location>
</feature>